<accession>A0A6A6FXE6</accession>
<keyword evidence="2" id="KW-1185">Reference proteome</keyword>
<dbReference type="AlphaFoldDB" id="A0A6A6FXE6"/>
<proteinExistence type="predicted"/>
<gene>
    <name evidence="1" type="ORF">CERZMDRAFT_80695</name>
</gene>
<dbReference type="OrthoDB" id="3624869at2759"/>
<evidence type="ECO:0000313" key="1">
    <source>
        <dbReference type="EMBL" id="KAF2218079.1"/>
    </source>
</evidence>
<evidence type="ECO:0000313" key="2">
    <source>
        <dbReference type="Proteomes" id="UP000799539"/>
    </source>
</evidence>
<organism evidence="1 2">
    <name type="scientific">Cercospora zeae-maydis SCOH1-5</name>
    <dbReference type="NCBI Taxonomy" id="717836"/>
    <lineage>
        <taxon>Eukaryota</taxon>
        <taxon>Fungi</taxon>
        <taxon>Dikarya</taxon>
        <taxon>Ascomycota</taxon>
        <taxon>Pezizomycotina</taxon>
        <taxon>Dothideomycetes</taxon>
        <taxon>Dothideomycetidae</taxon>
        <taxon>Mycosphaerellales</taxon>
        <taxon>Mycosphaerellaceae</taxon>
        <taxon>Cercospora</taxon>
    </lineage>
</organism>
<reference evidence="1" key="1">
    <citation type="journal article" date="2020" name="Stud. Mycol.">
        <title>101 Dothideomycetes genomes: a test case for predicting lifestyles and emergence of pathogens.</title>
        <authorList>
            <person name="Haridas S."/>
            <person name="Albert R."/>
            <person name="Binder M."/>
            <person name="Bloem J."/>
            <person name="Labutti K."/>
            <person name="Salamov A."/>
            <person name="Andreopoulos B."/>
            <person name="Baker S."/>
            <person name="Barry K."/>
            <person name="Bills G."/>
            <person name="Bluhm B."/>
            <person name="Cannon C."/>
            <person name="Castanera R."/>
            <person name="Culley D."/>
            <person name="Daum C."/>
            <person name="Ezra D."/>
            <person name="Gonzalez J."/>
            <person name="Henrissat B."/>
            <person name="Kuo A."/>
            <person name="Liang C."/>
            <person name="Lipzen A."/>
            <person name="Lutzoni F."/>
            <person name="Magnuson J."/>
            <person name="Mondo S."/>
            <person name="Nolan M."/>
            <person name="Ohm R."/>
            <person name="Pangilinan J."/>
            <person name="Park H.-J."/>
            <person name="Ramirez L."/>
            <person name="Alfaro M."/>
            <person name="Sun H."/>
            <person name="Tritt A."/>
            <person name="Yoshinaga Y."/>
            <person name="Zwiers L.-H."/>
            <person name="Turgeon B."/>
            <person name="Goodwin S."/>
            <person name="Spatafora J."/>
            <person name="Crous P."/>
            <person name="Grigoriev I."/>
        </authorList>
    </citation>
    <scope>NUCLEOTIDE SEQUENCE</scope>
    <source>
        <strain evidence="1">SCOH1-5</strain>
    </source>
</reference>
<protein>
    <submittedName>
        <fullName evidence="1">Uncharacterized protein</fullName>
    </submittedName>
</protein>
<dbReference type="Proteomes" id="UP000799539">
    <property type="component" value="Unassembled WGS sequence"/>
</dbReference>
<sequence>MIVPLIRPSDAAELSDALATHNWNREMCQKAAAQETDVTWKEIQIHEVPASLASVTQSYNVLCTRCREPAIEKVLLQYSTRFKCSNQSCTNRHLRGAVAFPGDDQKGVDPARNPLCYCNVVSRSKKIYVDPADVRKGSEEIFECAALRCNFGHEDRHKPIVKMRL</sequence>
<name>A0A6A6FXE6_9PEZI</name>
<dbReference type="EMBL" id="ML992662">
    <property type="protein sequence ID" value="KAF2218079.1"/>
    <property type="molecule type" value="Genomic_DNA"/>
</dbReference>